<protein>
    <recommendedName>
        <fullName evidence="3">TolB-like 6-blade propeller-like</fullName>
    </recommendedName>
</protein>
<dbReference type="Proteomes" id="UP000663935">
    <property type="component" value="Chromosome"/>
</dbReference>
<evidence type="ECO:0000313" key="1">
    <source>
        <dbReference type="EMBL" id="QTD38552.1"/>
    </source>
</evidence>
<dbReference type="SUPFAM" id="SSF50998">
    <property type="entry name" value="Quinoprotein alcohol dehydrogenase-like"/>
    <property type="match status" value="1"/>
</dbReference>
<accession>A0ABX7SWC8</accession>
<dbReference type="Pfam" id="PF15869">
    <property type="entry name" value="TolB_like"/>
    <property type="match status" value="1"/>
</dbReference>
<name>A0ABX7SWC8_9FLAO</name>
<proteinExistence type="predicted"/>
<dbReference type="EMBL" id="CP071795">
    <property type="protein sequence ID" value="QTD38552.1"/>
    <property type="molecule type" value="Genomic_DNA"/>
</dbReference>
<gene>
    <name evidence="1" type="ORF">JL193_04495</name>
</gene>
<evidence type="ECO:0000313" key="2">
    <source>
        <dbReference type="Proteomes" id="UP000663935"/>
    </source>
</evidence>
<keyword evidence="2" id="KW-1185">Reference proteome</keyword>
<reference evidence="1 2" key="1">
    <citation type="submission" date="2021-03" db="EMBL/GenBank/DDBJ databases">
        <title>Complete genome of Polaribacter_sp.G4M1.</title>
        <authorList>
            <person name="Jeong S.W."/>
            <person name="Bae J.W."/>
        </authorList>
    </citation>
    <scope>NUCLEOTIDE SEQUENCE [LARGE SCALE GENOMIC DNA]</scope>
    <source>
        <strain evidence="1 2">G4M1</strain>
    </source>
</reference>
<evidence type="ECO:0008006" key="3">
    <source>
        <dbReference type="Google" id="ProtNLM"/>
    </source>
</evidence>
<dbReference type="RefSeq" id="WP_207972681.1">
    <property type="nucleotide sequence ID" value="NZ_CP071795.1"/>
</dbReference>
<organism evidence="1 2">
    <name type="scientific">Polaribacter batillariae</name>
    <dbReference type="NCBI Taxonomy" id="2808900"/>
    <lineage>
        <taxon>Bacteria</taxon>
        <taxon>Pseudomonadati</taxon>
        <taxon>Bacteroidota</taxon>
        <taxon>Flavobacteriia</taxon>
        <taxon>Flavobacteriales</taxon>
        <taxon>Flavobacteriaceae</taxon>
    </lineage>
</organism>
<dbReference type="InterPro" id="IPR011047">
    <property type="entry name" value="Quinoprotein_ADH-like_sf"/>
</dbReference>
<dbReference type="SUPFAM" id="SSF75011">
    <property type="entry name" value="3-carboxy-cis,cis-mucoante lactonizing enzyme"/>
    <property type="match status" value="1"/>
</dbReference>
<sequence>MKKLSYRQGGLRNIKPSFYRFKINHNKNNIYIMTINNKLLIFSTTLFFILISCSNKNKVVLNHSNSSFANFPKEQNVSFENLFEYKVGTPKAMKLVDSTLIIFNSTKKIKSFFYNYSIKSGQISRGYLHKGRGPKEALGASCFGIVDNILWVHDVTLKKIFIMDKKEILSGNISSFKAYPLEGNYYQISVIDNSSILINGKIDSNYKIQEINFSERLLNEFGEFENLPKDLPLDALKDAYHSFFFLSPSKDKVAISYLYTDLLEIYNLKSPYENETVQGPEGINIEFEIGKRQYYNYMKKNEGIRKTFLAGAVTDKHIYLAYSGLSYAERNDINYCKYVYVYDWNGTPVKKLNLNKRIMGLAVSGDDRTIYSYDADTGFIVKAEIE</sequence>